<evidence type="ECO:0000256" key="1">
    <source>
        <dbReference type="SAM" id="MobiDB-lite"/>
    </source>
</evidence>
<feature type="transmembrane region" description="Helical" evidence="2">
    <location>
        <begin position="12"/>
        <end position="32"/>
    </location>
</feature>
<dbReference type="InterPro" id="IPR014717">
    <property type="entry name" value="Transl_elong_EF1B/ribsomal_bS6"/>
</dbReference>
<keyword evidence="4" id="KW-1185">Reference proteome</keyword>
<accession>A0ABV5UXS0</accession>
<dbReference type="Proteomes" id="UP001589536">
    <property type="component" value="Unassembled WGS sequence"/>
</dbReference>
<evidence type="ECO:0000313" key="4">
    <source>
        <dbReference type="Proteomes" id="UP001589536"/>
    </source>
</evidence>
<protein>
    <submittedName>
        <fullName evidence="3">Uncharacterized protein</fullName>
    </submittedName>
</protein>
<reference evidence="3 4" key="1">
    <citation type="submission" date="2024-09" db="EMBL/GenBank/DDBJ databases">
        <authorList>
            <person name="Sun Q."/>
            <person name="Mori K."/>
        </authorList>
    </citation>
    <scope>NUCLEOTIDE SEQUENCE [LARGE SCALE GENOMIC DNA]</scope>
    <source>
        <strain evidence="3 4">JCM 13519</strain>
    </source>
</reference>
<comment type="caution">
    <text evidence="3">The sequence shown here is derived from an EMBL/GenBank/DDBJ whole genome shotgun (WGS) entry which is preliminary data.</text>
</comment>
<dbReference type="RefSeq" id="WP_345045034.1">
    <property type="nucleotide sequence ID" value="NZ_BAABED010000001.1"/>
</dbReference>
<sequence length="227" mass="23254">MNGTASKNTGPYIVAGIVSIFLIVIAYMMFFLPKMNESKALVSQAATAHTNNAALTAKAEKIGAIAKNIGPLKAQVDEFNLAFPSAAQQQNMIDTINQAAASTGVTLTTLNPSAPAPKKDDTAAAPPPPVTQAKQSGTDLPGPAPAPASPATQAAAASTAQLGTVSLKIDGTGTLDAVQAFVVKLESLKRPILVHELQIDKLENGYHVMANGETFLSAPLVAPAGSK</sequence>
<feature type="region of interest" description="Disordered" evidence="1">
    <location>
        <begin position="108"/>
        <end position="150"/>
    </location>
</feature>
<organism evidence="3 4">
    <name type="scientific">Arthrobacter methylotrophus</name>
    <dbReference type="NCBI Taxonomy" id="121291"/>
    <lineage>
        <taxon>Bacteria</taxon>
        <taxon>Bacillati</taxon>
        <taxon>Actinomycetota</taxon>
        <taxon>Actinomycetes</taxon>
        <taxon>Micrococcales</taxon>
        <taxon>Micrococcaceae</taxon>
        <taxon>Arthrobacter</taxon>
    </lineage>
</organism>
<keyword evidence="2" id="KW-1133">Transmembrane helix</keyword>
<gene>
    <name evidence="3" type="ORF">ACFFPI_23030</name>
</gene>
<keyword evidence="2" id="KW-0472">Membrane</keyword>
<proteinExistence type="predicted"/>
<dbReference type="EMBL" id="JBHMBH010000072">
    <property type="protein sequence ID" value="MFB9716974.1"/>
    <property type="molecule type" value="Genomic_DNA"/>
</dbReference>
<keyword evidence="2" id="KW-0812">Transmembrane</keyword>
<name>A0ABV5UXS0_9MICC</name>
<evidence type="ECO:0000256" key="2">
    <source>
        <dbReference type="SAM" id="Phobius"/>
    </source>
</evidence>
<evidence type="ECO:0000313" key="3">
    <source>
        <dbReference type="EMBL" id="MFB9716974.1"/>
    </source>
</evidence>
<dbReference type="Gene3D" id="3.30.70.60">
    <property type="match status" value="1"/>
</dbReference>